<dbReference type="AlphaFoldDB" id="A0A2J6T2S4"/>
<feature type="non-terminal residue" evidence="2">
    <location>
        <position position="53"/>
    </location>
</feature>
<protein>
    <recommendedName>
        <fullName evidence="1">HAT C-terminal dimerisation domain-containing protein</fullName>
    </recommendedName>
</protein>
<dbReference type="STRING" id="1095630.A0A2J6T2S4"/>
<dbReference type="InterPro" id="IPR008906">
    <property type="entry name" value="HATC_C_dom"/>
</dbReference>
<evidence type="ECO:0000313" key="2">
    <source>
        <dbReference type="EMBL" id="PMD57320.1"/>
    </source>
</evidence>
<dbReference type="GO" id="GO:0046983">
    <property type="term" value="F:protein dimerization activity"/>
    <property type="evidence" value="ECO:0007669"/>
    <property type="project" value="InterPro"/>
</dbReference>
<name>A0A2J6T2S4_9HELO</name>
<gene>
    <name evidence="2" type="ORF">K444DRAFT_488042</name>
</gene>
<organism evidence="2 3">
    <name type="scientific">Hyaloscypha bicolor E</name>
    <dbReference type="NCBI Taxonomy" id="1095630"/>
    <lineage>
        <taxon>Eukaryota</taxon>
        <taxon>Fungi</taxon>
        <taxon>Dikarya</taxon>
        <taxon>Ascomycota</taxon>
        <taxon>Pezizomycotina</taxon>
        <taxon>Leotiomycetes</taxon>
        <taxon>Helotiales</taxon>
        <taxon>Hyaloscyphaceae</taxon>
        <taxon>Hyaloscypha</taxon>
        <taxon>Hyaloscypha bicolor</taxon>
    </lineage>
</organism>
<evidence type="ECO:0000259" key="1">
    <source>
        <dbReference type="Pfam" id="PF05699"/>
    </source>
</evidence>
<proteinExistence type="predicted"/>
<dbReference type="InterPro" id="IPR012337">
    <property type="entry name" value="RNaseH-like_sf"/>
</dbReference>
<dbReference type="OrthoDB" id="3439855at2759"/>
<dbReference type="SUPFAM" id="SSF53098">
    <property type="entry name" value="Ribonuclease H-like"/>
    <property type="match status" value="1"/>
</dbReference>
<dbReference type="Pfam" id="PF05699">
    <property type="entry name" value="Dimer_Tnp_hAT"/>
    <property type="match status" value="1"/>
</dbReference>
<feature type="domain" description="HAT C-terminal dimerisation" evidence="1">
    <location>
        <begin position="2"/>
        <end position="53"/>
    </location>
</feature>
<dbReference type="InParanoid" id="A0A2J6T2S4"/>
<accession>A0A2J6T2S4</accession>
<dbReference type="EMBL" id="KZ613847">
    <property type="protein sequence ID" value="PMD57320.1"/>
    <property type="molecule type" value="Genomic_DNA"/>
</dbReference>
<dbReference type="Proteomes" id="UP000235371">
    <property type="component" value="Unassembled WGS sequence"/>
</dbReference>
<dbReference type="GeneID" id="36581235"/>
<dbReference type="RefSeq" id="XP_024734224.1">
    <property type="nucleotide sequence ID" value="XM_024873155.1"/>
</dbReference>
<evidence type="ECO:0000313" key="3">
    <source>
        <dbReference type="Proteomes" id="UP000235371"/>
    </source>
</evidence>
<sequence length="53" mass="6251">WPRLSLMAINILSIPLMSNEPERVFSGGRRTVGWDRAKMEAETIEIRECLKYW</sequence>
<keyword evidence="3" id="KW-1185">Reference proteome</keyword>
<feature type="non-terminal residue" evidence="2">
    <location>
        <position position="1"/>
    </location>
</feature>
<reference evidence="2 3" key="1">
    <citation type="submission" date="2016-04" db="EMBL/GenBank/DDBJ databases">
        <title>A degradative enzymes factory behind the ericoid mycorrhizal symbiosis.</title>
        <authorList>
            <consortium name="DOE Joint Genome Institute"/>
            <person name="Martino E."/>
            <person name="Morin E."/>
            <person name="Grelet G."/>
            <person name="Kuo A."/>
            <person name="Kohler A."/>
            <person name="Daghino S."/>
            <person name="Barry K."/>
            <person name="Choi C."/>
            <person name="Cichocki N."/>
            <person name="Clum A."/>
            <person name="Copeland A."/>
            <person name="Hainaut M."/>
            <person name="Haridas S."/>
            <person name="Labutti K."/>
            <person name="Lindquist E."/>
            <person name="Lipzen A."/>
            <person name="Khouja H.-R."/>
            <person name="Murat C."/>
            <person name="Ohm R."/>
            <person name="Olson A."/>
            <person name="Spatafora J."/>
            <person name="Veneault-Fourrey C."/>
            <person name="Henrissat B."/>
            <person name="Grigoriev I."/>
            <person name="Martin F."/>
            <person name="Perotto S."/>
        </authorList>
    </citation>
    <scope>NUCLEOTIDE SEQUENCE [LARGE SCALE GENOMIC DNA]</scope>
    <source>
        <strain evidence="2 3">E</strain>
    </source>
</reference>